<reference evidence="1" key="1">
    <citation type="journal article" date="2021" name="Proc. Natl. Acad. Sci. U.S.A.">
        <title>A Catalog of Tens of Thousands of Viruses from Human Metagenomes Reveals Hidden Associations with Chronic Diseases.</title>
        <authorList>
            <person name="Tisza M.J."/>
            <person name="Buck C.B."/>
        </authorList>
    </citation>
    <scope>NUCLEOTIDE SEQUENCE</scope>
    <source>
        <strain evidence="1">Cttuu15</strain>
    </source>
</reference>
<organism evidence="1">
    <name type="scientific">Siphoviridae sp. cttuu15</name>
    <dbReference type="NCBI Taxonomy" id="2825709"/>
    <lineage>
        <taxon>Viruses</taxon>
        <taxon>Duplodnaviria</taxon>
        <taxon>Heunggongvirae</taxon>
        <taxon>Uroviricota</taxon>
        <taxon>Caudoviricetes</taxon>
    </lineage>
</organism>
<dbReference type="EMBL" id="BK015982">
    <property type="protein sequence ID" value="DAF88267.1"/>
    <property type="molecule type" value="Genomic_DNA"/>
</dbReference>
<sequence>MSDHVPFGIYAIEKNGIIEMRKDRCSSMSKLKEMKREFKRQGYKVYYNTGER</sequence>
<accession>A0A8S5U1D7</accession>
<name>A0A8S5U1D7_9CAUD</name>
<proteinExistence type="predicted"/>
<evidence type="ECO:0000313" key="1">
    <source>
        <dbReference type="EMBL" id="DAF88267.1"/>
    </source>
</evidence>
<protein>
    <submittedName>
        <fullName evidence="1">Uncharacterized protein</fullName>
    </submittedName>
</protein>